<keyword evidence="18" id="KW-0804">Transcription</keyword>
<dbReference type="GO" id="GO:0036498">
    <property type="term" value="P:IRE1-mediated unfolded protein response"/>
    <property type="evidence" value="ECO:0007669"/>
    <property type="project" value="TreeGrafter"/>
</dbReference>
<dbReference type="PROSITE" id="PS51392">
    <property type="entry name" value="KEN"/>
    <property type="match status" value="1"/>
</dbReference>
<keyword evidence="15" id="KW-0805">Transcription regulation</keyword>
<keyword evidence="8" id="KW-0547">Nucleotide-binding</keyword>
<dbReference type="GO" id="GO:0006397">
    <property type="term" value="P:mRNA processing"/>
    <property type="evidence" value="ECO:0007669"/>
    <property type="project" value="UniProtKB-KW"/>
</dbReference>
<comment type="catalytic activity">
    <reaction evidence="23">
        <text>L-threonyl-[protein] + ATP = O-phospho-L-threonyl-[protein] + ADP + H(+)</text>
        <dbReference type="Rhea" id="RHEA:46608"/>
        <dbReference type="Rhea" id="RHEA-COMP:11060"/>
        <dbReference type="Rhea" id="RHEA-COMP:11605"/>
        <dbReference type="ChEBI" id="CHEBI:15378"/>
        <dbReference type="ChEBI" id="CHEBI:30013"/>
        <dbReference type="ChEBI" id="CHEBI:30616"/>
        <dbReference type="ChEBI" id="CHEBI:61977"/>
        <dbReference type="ChEBI" id="CHEBI:456216"/>
        <dbReference type="EC" id="2.7.11.1"/>
    </reaction>
</comment>
<dbReference type="Pfam" id="PF06479">
    <property type="entry name" value="Ribonuc_2-5A"/>
    <property type="match status" value="1"/>
</dbReference>
<organism evidence="29 30">
    <name type="scientific">Nepenthes gracilis</name>
    <name type="common">Slender pitcher plant</name>
    <dbReference type="NCBI Taxonomy" id="150966"/>
    <lineage>
        <taxon>Eukaryota</taxon>
        <taxon>Viridiplantae</taxon>
        <taxon>Streptophyta</taxon>
        <taxon>Embryophyta</taxon>
        <taxon>Tracheophyta</taxon>
        <taxon>Spermatophyta</taxon>
        <taxon>Magnoliopsida</taxon>
        <taxon>eudicotyledons</taxon>
        <taxon>Gunneridae</taxon>
        <taxon>Pentapetalae</taxon>
        <taxon>Caryophyllales</taxon>
        <taxon>Nepenthaceae</taxon>
        <taxon>Nepenthes</taxon>
    </lineage>
</organism>
<feature type="chain" id="PRO_5042286183" description="non-specific serine/threonine protein kinase" evidence="26">
    <location>
        <begin position="31"/>
        <end position="918"/>
    </location>
</feature>
<dbReference type="PANTHER" id="PTHR13954">
    <property type="entry name" value="IRE1-RELATED"/>
    <property type="match status" value="1"/>
</dbReference>
<dbReference type="PROSITE" id="PS50011">
    <property type="entry name" value="PROTEIN_KINASE_DOM"/>
    <property type="match status" value="1"/>
</dbReference>
<keyword evidence="4" id="KW-0507">mRNA processing</keyword>
<proteinExistence type="predicted"/>
<dbReference type="CDD" id="cd10422">
    <property type="entry name" value="RNase_Ire1"/>
    <property type="match status" value="1"/>
</dbReference>
<gene>
    <name evidence="29" type="ORF">Nepgr_006526</name>
</gene>
<evidence type="ECO:0000256" key="23">
    <source>
        <dbReference type="ARBA" id="ARBA00047899"/>
    </source>
</evidence>
<dbReference type="PROSITE" id="PS00108">
    <property type="entry name" value="PROTEIN_KINASE_ST"/>
    <property type="match status" value="1"/>
</dbReference>
<dbReference type="Pfam" id="PF00069">
    <property type="entry name" value="Pkinase"/>
    <property type="match status" value="1"/>
</dbReference>
<keyword evidence="16" id="KW-0472">Membrane</keyword>
<dbReference type="Gene3D" id="3.30.200.20">
    <property type="entry name" value="Phosphorylase Kinase, domain 1"/>
    <property type="match status" value="1"/>
</dbReference>
<dbReference type="GO" id="GO:0005524">
    <property type="term" value="F:ATP binding"/>
    <property type="evidence" value="ECO:0007669"/>
    <property type="project" value="UniProtKB-KW"/>
</dbReference>
<evidence type="ECO:0000256" key="1">
    <source>
        <dbReference type="ARBA" id="ARBA00004115"/>
    </source>
</evidence>
<evidence type="ECO:0000256" key="8">
    <source>
        <dbReference type="ARBA" id="ARBA00022741"/>
    </source>
</evidence>
<feature type="signal peptide" evidence="26">
    <location>
        <begin position="1"/>
        <end position="30"/>
    </location>
</feature>
<evidence type="ECO:0000256" key="12">
    <source>
        <dbReference type="ARBA" id="ARBA00022840"/>
    </source>
</evidence>
<evidence type="ECO:0000256" key="25">
    <source>
        <dbReference type="ARBA" id="ARBA00065357"/>
    </source>
</evidence>
<comment type="subcellular location">
    <subcellularLocation>
        <location evidence="1">Endoplasmic reticulum membrane</location>
        <topology evidence="1">Single-pass type I membrane protein</topology>
    </subcellularLocation>
</comment>
<dbReference type="InterPro" id="IPR000719">
    <property type="entry name" value="Prot_kinase_dom"/>
</dbReference>
<evidence type="ECO:0000256" key="13">
    <source>
        <dbReference type="ARBA" id="ARBA00022859"/>
    </source>
</evidence>
<dbReference type="SMART" id="SM00580">
    <property type="entry name" value="PUG"/>
    <property type="match status" value="1"/>
</dbReference>
<evidence type="ECO:0000256" key="5">
    <source>
        <dbReference type="ARBA" id="ARBA00022679"/>
    </source>
</evidence>
<evidence type="ECO:0000256" key="4">
    <source>
        <dbReference type="ARBA" id="ARBA00022664"/>
    </source>
</evidence>
<keyword evidence="21" id="KW-0834">Unfolded protein response</keyword>
<dbReference type="Gene3D" id="1.10.510.10">
    <property type="entry name" value="Transferase(Phosphotransferase) domain 1"/>
    <property type="match status" value="1"/>
</dbReference>
<keyword evidence="6" id="KW-0812">Transmembrane</keyword>
<protein>
    <recommendedName>
        <fullName evidence="2">non-specific serine/threonine protein kinase</fullName>
        <ecNumber evidence="2">2.7.11.1</ecNumber>
    </recommendedName>
</protein>
<comment type="caution">
    <text evidence="29">The sequence shown here is derived from an EMBL/GenBank/DDBJ whole genome shotgun (WGS) entry which is preliminary data.</text>
</comment>
<evidence type="ECO:0000256" key="21">
    <source>
        <dbReference type="ARBA" id="ARBA00023230"/>
    </source>
</evidence>
<name>A0AAD3S5Q8_NEPGR</name>
<dbReference type="InterPro" id="IPR038357">
    <property type="entry name" value="KEN_sf"/>
</dbReference>
<evidence type="ECO:0000259" key="28">
    <source>
        <dbReference type="PROSITE" id="PS51392"/>
    </source>
</evidence>
<keyword evidence="12" id="KW-0067">ATP-binding</keyword>
<feature type="domain" description="Protein kinase" evidence="27">
    <location>
        <begin position="500"/>
        <end position="781"/>
    </location>
</feature>
<dbReference type="AlphaFoldDB" id="A0AAD3S5Q8"/>
<dbReference type="InterPro" id="IPR010513">
    <property type="entry name" value="KEN_dom"/>
</dbReference>
<dbReference type="GO" id="GO:1990604">
    <property type="term" value="C:IRE1-TRAF2-ASK1 complex"/>
    <property type="evidence" value="ECO:0007669"/>
    <property type="project" value="TreeGrafter"/>
</dbReference>
<keyword evidence="13" id="KW-0391">Immunity</keyword>
<dbReference type="FunFam" id="1.10.510.10:FF:000463">
    <property type="entry name" value="Serine/threonine-protein kinase/endoribonuclease IRE1a"/>
    <property type="match status" value="1"/>
</dbReference>
<evidence type="ECO:0000313" key="30">
    <source>
        <dbReference type="Proteomes" id="UP001279734"/>
    </source>
</evidence>
<keyword evidence="7 26" id="KW-0732">Signal</keyword>
<keyword evidence="19" id="KW-0325">Glycoprotein</keyword>
<dbReference type="GO" id="GO:0016787">
    <property type="term" value="F:hydrolase activity"/>
    <property type="evidence" value="ECO:0007669"/>
    <property type="project" value="UniProtKB-KW"/>
</dbReference>
<dbReference type="SUPFAM" id="SSF56112">
    <property type="entry name" value="Protein kinase-like (PK-like)"/>
    <property type="match status" value="1"/>
</dbReference>
<dbReference type="GO" id="GO:0002376">
    <property type="term" value="P:immune system process"/>
    <property type="evidence" value="ECO:0007669"/>
    <property type="project" value="UniProtKB-KW"/>
</dbReference>
<comment type="subunit">
    <text evidence="25">Homodimer; disulfide-linked. Dimer formation is driven by hydrophobic interactions within the N-terminal luminal domains and stabilized by disulfide bridges.</text>
</comment>
<keyword evidence="30" id="KW-1185">Reference proteome</keyword>
<evidence type="ECO:0000256" key="16">
    <source>
        <dbReference type="ARBA" id="ARBA00023136"/>
    </source>
</evidence>
<dbReference type="Proteomes" id="UP001279734">
    <property type="component" value="Unassembled WGS sequence"/>
</dbReference>
<dbReference type="FunFam" id="1.20.1440.180:FF:000002">
    <property type="entry name" value="Serine/threonine-protein kinase/endoribonuclease IRE1"/>
    <property type="match status" value="1"/>
</dbReference>
<dbReference type="InterPro" id="IPR011009">
    <property type="entry name" value="Kinase-like_dom_sf"/>
</dbReference>
<dbReference type="GO" id="GO:0004674">
    <property type="term" value="F:protein serine/threonine kinase activity"/>
    <property type="evidence" value="ECO:0007669"/>
    <property type="project" value="UniProtKB-KW"/>
</dbReference>
<dbReference type="InterPro" id="IPR045133">
    <property type="entry name" value="IRE1/2-like"/>
</dbReference>
<evidence type="ECO:0000256" key="24">
    <source>
        <dbReference type="ARBA" id="ARBA00048679"/>
    </source>
</evidence>
<evidence type="ECO:0000256" key="7">
    <source>
        <dbReference type="ARBA" id="ARBA00022729"/>
    </source>
</evidence>
<evidence type="ECO:0000256" key="15">
    <source>
        <dbReference type="ARBA" id="ARBA00023015"/>
    </source>
</evidence>
<dbReference type="GO" id="GO:0008380">
    <property type="term" value="P:RNA splicing"/>
    <property type="evidence" value="ECO:0007669"/>
    <property type="project" value="UniProtKB-KW"/>
</dbReference>
<dbReference type="Gene3D" id="1.20.1440.180">
    <property type="entry name" value="KEN domain"/>
    <property type="match status" value="1"/>
</dbReference>
<keyword evidence="11" id="KW-0256">Endoplasmic reticulum</keyword>
<dbReference type="GO" id="GO:0042742">
    <property type="term" value="P:defense response to bacterium"/>
    <property type="evidence" value="ECO:0007669"/>
    <property type="project" value="UniProtKB-ARBA"/>
</dbReference>
<keyword evidence="10" id="KW-0378">Hydrolase</keyword>
<dbReference type="PANTHER" id="PTHR13954:SF27">
    <property type="entry name" value="SERINE_THREONINE-PROTEIN KINASE_ENDORIBONUCLEASE IRE1B"/>
    <property type="match status" value="1"/>
</dbReference>
<keyword evidence="14" id="KW-1133">Transmembrane helix</keyword>
<keyword evidence="3" id="KW-0723">Serine/threonine-protein kinase</keyword>
<dbReference type="SMART" id="SM00220">
    <property type="entry name" value="S_TKc"/>
    <property type="match status" value="1"/>
</dbReference>
<evidence type="ECO:0000256" key="10">
    <source>
        <dbReference type="ARBA" id="ARBA00022801"/>
    </source>
</evidence>
<dbReference type="EC" id="2.7.11.1" evidence="2"/>
<dbReference type="GO" id="GO:0051082">
    <property type="term" value="F:unfolded protein binding"/>
    <property type="evidence" value="ECO:0007669"/>
    <property type="project" value="TreeGrafter"/>
</dbReference>
<dbReference type="InterPro" id="IPR008271">
    <property type="entry name" value="Ser/Thr_kinase_AS"/>
</dbReference>
<dbReference type="EMBL" id="BSYO01000005">
    <property type="protein sequence ID" value="GMH04686.1"/>
    <property type="molecule type" value="Genomic_DNA"/>
</dbReference>
<comment type="catalytic activity">
    <reaction evidence="24">
        <text>L-seryl-[protein] + ATP = O-phospho-L-seryl-[protein] + ADP + H(+)</text>
        <dbReference type="Rhea" id="RHEA:17989"/>
        <dbReference type="Rhea" id="RHEA-COMP:9863"/>
        <dbReference type="Rhea" id="RHEA-COMP:11604"/>
        <dbReference type="ChEBI" id="CHEBI:15378"/>
        <dbReference type="ChEBI" id="CHEBI:29999"/>
        <dbReference type="ChEBI" id="CHEBI:30616"/>
        <dbReference type="ChEBI" id="CHEBI:83421"/>
        <dbReference type="ChEBI" id="CHEBI:456216"/>
        <dbReference type="EC" id="2.7.11.1"/>
    </reaction>
</comment>
<evidence type="ECO:0000256" key="17">
    <source>
        <dbReference type="ARBA" id="ARBA00023157"/>
    </source>
</evidence>
<dbReference type="GO" id="GO:0009751">
    <property type="term" value="P:response to salicylic acid"/>
    <property type="evidence" value="ECO:0007669"/>
    <property type="project" value="UniProtKB-ARBA"/>
</dbReference>
<evidence type="ECO:0000256" key="20">
    <source>
        <dbReference type="ARBA" id="ARBA00023187"/>
    </source>
</evidence>
<feature type="domain" description="KEN" evidence="28">
    <location>
        <begin position="784"/>
        <end position="915"/>
    </location>
</feature>
<dbReference type="GO" id="GO:0004521">
    <property type="term" value="F:RNA endonuclease activity"/>
    <property type="evidence" value="ECO:0007669"/>
    <property type="project" value="InterPro"/>
</dbReference>
<evidence type="ECO:0000256" key="6">
    <source>
        <dbReference type="ARBA" id="ARBA00022692"/>
    </source>
</evidence>
<evidence type="ECO:0000259" key="27">
    <source>
        <dbReference type="PROSITE" id="PS50011"/>
    </source>
</evidence>
<evidence type="ECO:0000256" key="22">
    <source>
        <dbReference type="ARBA" id="ARBA00023268"/>
    </source>
</evidence>
<keyword evidence="17" id="KW-1015">Disulfide bond</keyword>
<keyword evidence="20" id="KW-0508">mRNA splicing</keyword>
<keyword evidence="22" id="KW-0511">Multifunctional enzyme</keyword>
<evidence type="ECO:0000256" key="19">
    <source>
        <dbReference type="ARBA" id="ARBA00023180"/>
    </source>
</evidence>
<keyword evidence="9" id="KW-0418">Kinase</keyword>
<evidence type="ECO:0000256" key="14">
    <source>
        <dbReference type="ARBA" id="ARBA00022989"/>
    </source>
</evidence>
<evidence type="ECO:0000256" key="2">
    <source>
        <dbReference type="ARBA" id="ARBA00012513"/>
    </source>
</evidence>
<evidence type="ECO:0000256" key="11">
    <source>
        <dbReference type="ARBA" id="ARBA00022824"/>
    </source>
</evidence>
<accession>A0AAD3S5Q8</accession>
<dbReference type="FunFam" id="3.30.200.20:FF:000077">
    <property type="entry name" value="Putative Serine/threonine-protein kinase/endoribonuclease IRE1"/>
    <property type="match status" value="1"/>
</dbReference>
<evidence type="ECO:0000256" key="18">
    <source>
        <dbReference type="ARBA" id="ARBA00023163"/>
    </source>
</evidence>
<keyword evidence="5" id="KW-0808">Transferase</keyword>
<reference evidence="29" key="1">
    <citation type="submission" date="2023-05" db="EMBL/GenBank/DDBJ databases">
        <title>Nepenthes gracilis genome sequencing.</title>
        <authorList>
            <person name="Fukushima K."/>
        </authorList>
    </citation>
    <scope>NUCLEOTIDE SEQUENCE</scope>
    <source>
        <strain evidence="29">SING2019-196</strain>
    </source>
</reference>
<evidence type="ECO:0000256" key="9">
    <source>
        <dbReference type="ARBA" id="ARBA00022777"/>
    </source>
</evidence>
<evidence type="ECO:0000313" key="29">
    <source>
        <dbReference type="EMBL" id="GMH04686.1"/>
    </source>
</evidence>
<sequence>MAGDDEPLLDFSLLLVLFFLSISKLSISEASELALLNRGPGDASLVPIRESKSTLTPRKHDAVLLVTLDGTLSLIDSQRIIWSFTSGHPIYSSYQAPINLLVHNQNGSEPGNDNYIDCGDDWKLYKHFRGNGTKERLNCSAKGYLIQTPKRDNGSIIHGEMTSSTFIVDASLGTVEMLKMSGSSTTVLDSSENSIVLLEPGITDLDTVHKQISIIRTDYRFTAYSEISRKVLWNVTFAEFEAEFLCNVLESSSMQNSSSSDNQIGSEYETDSKAMASCKRSIIVLRIPVRAYPDSISMDHFIGRLPSSLPREKVLPLPAPDCIYLPVPVQTHPLGPHHVWKGEVLALPLPKNNGAMGSHGDGNNEVLALPSPKSEGSAVAALPIENKASHHVWPPVLSGLLLLLVAGFSMCHYVTVFKAYKLCQDSKLESVVSKKKKTRKSGISRNNTSSDKIVGCTSKMKSNWSPGGLMHVKKTEKGSQSTSTSLISVHDEWREIGKLLVSNHEIAKGSNGTVVFEGVYDGRPVAVKRIVQTHHDVALREIQNLIASDQHPNIVRWYGVEFDSDFVYLSLERCTGSLNDLIYFHSGSLEDATSAEDIAQLQQKFGSNQDFALWKTNGYPSSQLLKLMRDVVFGLVHLHELGIIHRDLKPQNVLIMKERILSAKLSDMGISKRLDVGMSSLSQHATGIGSSGWRAPEQLLQGRQSRAMDLFSLGCILFFCITGGKHPFGDRFEREVNIVKNQKDLFLVENIPEAVDLITHLLDPDPELRPKAVEVLHHPLFWSSDVKLSFLRDVSDRVEVEGREDESELLKALEGIATSALGGKWNEKLETTFVNNMGKYRRYKYDSVRDLLRVVRNKLNHYGELPKEIQGILGPVPEGFHGYFTSRFPRLLIEVYRVIHRYCREEELLCKYFRSTLI</sequence>
<evidence type="ECO:0000256" key="3">
    <source>
        <dbReference type="ARBA" id="ARBA00022527"/>
    </source>
</evidence>
<evidence type="ECO:0000256" key="26">
    <source>
        <dbReference type="SAM" id="SignalP"/>
    </source>
</evidence>